<sequence>MCTFYTPDLGGGITILFVFNLKKNIFHHRSMAPHSTTPQLIQQIHDTSPNKENGYTTYKIWCVKGAHLVEQCVCAGSLGCKEDTSEFREKMPGYLKHSSSSEIPTSPKLR</sequence>
<keyword evidence="3" id="KW-1185">Reference proteome</keyword>
<feature type="region of interest" description="Disordered" evidence="1">
    <location>
        <begin position="91"/>
        <end position="110"/>
    </location>
</feature>
<evidence type="ECO:0000256" key="1">
    <source>
        <dbReference type="SAM" id="MobiDB-lite"/>
    </source>
</evidence>
<protein>
    <submittedName>
        <fullName evidence="2">Uncharacterized protein</fullName>
    </submittedName>
</protein>
<evidence type="ECO:0000313" key="2">
    <source>
        <dbReference type="EMBL" id="RDX88126.1"/>
    </source>
</evidence>
<comment type="caution">
    <text evidence="2">The sequence shown here is derived from an EMBL/GenBank/DDBJ whole genome shotgun (WGS) entry which is preliminary data.</text>
</comment>
<organism evidence="2 3">
    <name type="scientific">Mucuna pruriens</name>
    <name type="common">Velvet bean</name>
    <name type="synonym">Dolichos pruriens</name>
    <dbReference type="NCBI Taxonomy" id="157652"/>
    <lineage>
        <taxon>Eukaryota</taxon>
        <taxon>Viridiplantae</taxon>
        <taxon>Streptophyta</taxon>
        <taxon>Embryophyta</taxon>
        <taxon>Tracheophyta</taxon>
        <taxon>Spermatophyta</taxon>
        <taxon>Magnoliopsida</taxon>
        <taxon>eudicotyledons</taxon>
        <taxon>Gunneridae</taxon>
        <taxon>Pentapetalae</taxon>
        <taxon>rosids</taxon>
        <taxon>fabids</taxon>
        <taxon>Fabales</taxon>
        <taxon>Fabaceae</taxon>
        <taxon>Papilionoideae</taxon>
        <taxon>50 kb inversion clade</taxon>
        <taxon>NPAAA clade</taxon>
        <taxon>indigoferoid/millettioid clade</taxon>
        <taxon>Phaseoleae</taxon>
        <taxon>Mucuna</taxon>
    </lineage>
</organism>
<proteinExistence type="predicted"/>
<evidence type="ECO:0000313" key="3">
    <source>
        <dbReference type="Proteomes" id="UP000257109"/>
    </source>
</evidence>
<dbReference type="Proteomes" id="UP000257109">
    <property type="component" value="Unassembled WGS sequence"/>
</dbReference>
<feature type="non-terminal residue" evidence="2">
    <location>
        <position position="1"/>
    </location>
</feature>
<accession>A0A371GC93</accession>
<dbReference type="EMBL" id="QJKJ01006044">
    <property type="protein sequence ID" value="RDX88126.1"/>
    <property type="molecule type" value="Genomic_DNA"/>
</dbReference>
<reference evidence="2" key="1">
    <citation type="submission" date="2018-05" db="EMBL/GenBank/DDBJ databases">
        <title>Draft genome of Mucuna pruriens seed.</title>
        <authorList>
            <person name="Nnadi N.E."/>
            <person name="Vos R."/>
            <person name="Hasami M.H."/>
            <person name="Devisetty U.K."/>
            <person name="Aguiy J.C."/>
        </authorList>
    </citation>
    <scope>NUCLEOTIDE SEQUENCE [LARGE SCALE GENOMIC DNA]</scope>
    <source>
        <strain evidence="2">JCA_2017</strain>
    </source>
</reference>
<gene>
    <name evidence="2" type="ORF">CR513_30316</name>
</gene>
<dbReference type="AlphaFoldDB" id="A0A371GC93"/>
<name>A0A371GC93_MUCPR</name>
<dbReference type="OrthoDB" id="10060449at2759"/>